<dbReference type="AlphaFoldDB" id="A0A7J6TJG8"/>
<organism evidence="2 3">
    <name type="scientific">Perkinsus olseni</name>
    <name type="common">Perkinsus atlanticus</name>
    <dbReference type="NCBI Taxonomy" id="32597"/>
    <lineage>
        <taxon>Eukaryota</taxon>
        <taxon>Sar</taxon>
        <taxon>Alveolata</taxon>
        <taxon>Perkinsozoa</taxon>
        <taxon>Perkinsea</taxon>
        <taxon>Perkinsida</taxon>
        <taxon>Perkinsidae</taxon>
        <taxon>Perkinsus</taxon>
    </lineage>
</organism>
<protein>
    <submittedName>
        <fullName evidence="2">Uncharacterized protein</fullName>
    </submittedName>
</protein>
<accession>A0A7J6TJG8</accession>
<proteinExistence type="predicted"/>
<sequence length="235" mass="25668">MTVLTTVQRDTFVKFKELYPTRGLPLAKRLYPKEFAEVTSHDWSRLVHELGYSRSGDKRVKTSAGPRRGSRVVVTGDTTPTSADDHRRRSSASELASLPDGVREGQAPTKDPTESSDSPSNSQPTPYMNFLAVRHRELKEQGALKLITPRDITATILCEWEAMTEDQRIAYGVSEPVAVKTEAPSDDAAAAKDEECAEAEVVFVEGGPPPPPGGGIPVDSTRNCIIRAELCSDEE</sequence>
<comment type="caution">
    <text evidence="2">The sequence shown here is derived from an EMBL/GenBank/DDBJ whole genome shotgun (WGS) entry which is preliminary data.</text>
</comment>
<name>A0A7J6TJG8_PEROL</name>
<evidence type="ECO:0000313" key="2">
    <source>
        <dbReference type="EMBL" id="KAF4745449.1"/>
    </source>
</evidence>
<feature type="region of interest" description="Disordered" evidence="1">
    <location>
        <begin position="55"/>
        <end position="126"/>
    </location>
</feature>
<dbReference type="EMBL" id="JABANO010010265">
    <property type="protein sequence ID" value="KAF4745449.1"/>
    <property type="molecule type" value="Genomic_DNA"/>
</dbReference>
<reference evidence="2 3" key="1">
    <citation type="submission" date="2020-04" db="EMBL/GenBank/DDBJ databases">
        <title>Perkinsus olseni comparative genomics.</title>
        <authorList>
            <person name="Bogema D.R."/>
        </authorList>
    </citation>
    <scope>NUCLEOTIDE SEQUENCE [LARGE SCALE GENOMIC DNA]</scope>
    <source>
        <strain evidence="2 3">ATCC PRA-207</strain>
    </source>
</reference>
<evidence type="ECO:0000256" key="1">
    <source>
        <dbReference type="SAM" id="MobiDB-lite"/>
    </source>
</evidence>
<evidence type="ECO:0000313" key="3">
    <source>
        <dbReference type="Proteomes" id="UP000553632"/>
    </source>
</evidence>
<feature type="compositionally biased region" description="Polar residues" evidence="1">
    <location>
        <begin position="115"/>
        <end position="126"/>
    </location>
</feature>
<gene>
    <name evidence="2" type="ORF">FOZ63_010413</name>
</gene>
<dbReference type="Proteomes" id="UP000553632">
    <property type="component" value="Unassembled WGS sequence"/>
</dbReference>
<keyword evidence="3" id="KW-1185">Reference proteome</keyword>